<sequence>MTASTSMVRPSTRSTLPRENLLTPGTTLMSPDLIFPRAPMSRTGVFPSLFFSSMGPSEGRRMPYLSRLPKTSHANISKILSTIQSGSHFIRVTAISNSRTTMKGKAS</sequence>
<accession>A0A7I8L0L8</accession>
<dbReference type="Proteomes" id="UP000663760">
    <property type="component" value="Chromosome 10"/>
</dbReference>
<evidence type="ECO:0000313" key="2">
    <source>
        <dbReference type="EMBL" id="CAA7403302.1"/>
    </source>
</evidence>
<keyword evidence="3" id="KW-1185">Reference proteome</keyword>
<organism evidence="2 3">
    <name type="scientific">Spirodela intermedia</name>
    <name type="common">Intermediate duckweed</name>
    <dbReference type="NCBI Taxonomy" id="51605"/>
    <lineage>
        <taxon>Eukaryota</taxon>
        <taxon>Viridiplantae</taxon>
        <taxon>Streptophyta</taxon>
        <taxon>Embryophyta</taxon>
        <taxon>Tracheophyta</taxon>
        <taxon>Spermatophyta</taxon>
        <taxon>Magnoliopsida</taxon>
        <taxon>Liliopsida</taxon>
        <taxon>Araceae</taxon>
        <taxon>Lemnoideae</taxon>
        <taxon>Spirodela</taxon>
    </lineage>
</organism>
<dbReference type="OrthoDB" id="803634at2759"/>
<name>A0A7I8L0L8_SPIIN</name>
<dbReference type="EMBL" id="LR746273">
    <property type="protein sequence ID" value="CAA7403302.1"/>
    <property type="molecule type" value="Genomic_DNA"/>
</dbReference>
<evidence type="ECO:0000313" key="3">
    <source>
        <dbReference type="Proteomes" id="UP000663760"/>
    </source>
</evidence>
<dbReference type="AlphaFoldDB" id="A0A7I8L0L8"/>
<protein>
    <submittedName>
        <fullName evidence="2">Uncharacterized protein</fullName>
    </submittedName>
</protein>
<feature type="region of interest" description="Disordered" evidence="1">
    <location>
        <begin position="1"/>
        <end position="24"/>
    </location>
</feature>
<evidence type="ECO:0000256" key="1">
    <source>
        <dbReference type="SAM" id="MobiDB-lite"/>
    </source>
</evidence>
<reference evidence="2" key="1">
    <citation type="submission" date="2020-02" db="EMBL/GenBank/DDBJ databases">
        <authorList>
            <person name="Scholz U."/>
            <person name="Mascher M."/>
            <person name="Fiebig A."/>
        </authorList>
    </citation>
    <scope>NUCLEOTIDE SEQUENCE</scope>
</reference>
<proteinExistence type="predicted"/>
<gene>
    <name evidence="2" type="ORF">SI8410_10013980</name>
</gene>